<evidence type="ECO:0000256" key="3">
    <source>
        <dbReference type="ARBA" id="ARBA00022527"/>
    </source>
</evidence>
<dbReference type="InterPro" id="IPR003609">
    <property type="entry name" value="Pan_app"/>
</dbReference>
<dbReference type="FunFam" id="1.10.510.10:FF:000060">
    <property type="entry name" value="G-type lectin S-receptor-like serine/threonine-protein kinase"/>
    <property type="match status" value="1"/>
</dbReference>
<feature type="signal peptide" evidence="17">
    <location>
        <begin position="1"/>
        <end position="22"/>
    </location>
</feature>
<dbReference type="CDD" id="cd01098">
    <property type="entry name" value="PAN_AP_plant"/>
    <property type="match status" value="1"/>
</dbReference>
<keyword evidence="12" id="KW-0325">Glycoprotein</keyword>
<dbReference type="Gene3D" id="2.90.10.10">
    <property type="entry name" value="Bulb-type lectin domain"/>
    <property type="match status" value="1"/>
</dbReference>
<keyword evidence="4" id="KW-0597">Phosphoprotein</keyword>
<dbReference type="GO" id="GO:0048544">
    <property type="term" value="P:recognition of pollen"/>
    <property type="evidence" value="ECO:0007669"/>
    <property type="project" value="InterPro"/>
</dbReference>
<dbReference type="PANTHER" id="PTHR27002:SF880">
    <property type="entry name" value="RECEPTOR-LIKE SERINE_THREONINE-PROTEIN KINASE"/>
    <property type="match status" value="1"/>
</dbReference>
<dbReference type="PIRSF" id="PIRSF000641">
    <property type="entry name" value="SRK"/>
    <property type="match status" value="1"/>
</dbReference>
<evidence type="ECO:0000256" key="15">
    <source>
        <dbReference type="PIRNR" id="PIRNR000641"/>
    </source>
</evidence>
<proteinExistence type="inferred from homology"/>
<dbReference type="Pfam" id="PF07714">
    <property type="entry name" value="PK_Tyr_Ser-Thr"/>
    <property type="match status" value="1"/>
</dbReference>
<keyword evidence="7 15" id="KW-0547">Nucleotide-binding</keyword>
<dbReference type="FunFam" id="3.30.200.20:FF:000195">
    <property type="entry name" value="G-type lectin S-receptor-like serine/threonine-protein kinase"/>
    <property type="match status" value="1"/>
</dbReference>
<evidence type="ECO:0000256" key="1">
    <source>
        <dbReference type="ARBA" id="ARBA00004251"/>
    </source>
</evidence>
<dbReference type="PROSITE" id="PS00108">
    <property type="entry name" value="PROTEIN_KINASE_ST"/>
    <property type="match status" value="1"/>
</dbReference>
<dbReference type="Gramene" id="OIV92387">
    <property type="protein sequence ID" value="OIV92387"/>
    <property type="gene ID" value="TanjilG_09985"/>
</dbReference>
<evidence type="ECO:0000256" key="2">
    <source>
        <dbReference type="ARBA" id="ARBA00022475"/>
    </source>
</evidence>
<dbReference type="AlphaFoldDB" id="A0A1J7FWA6"/>
<comment type="subcellular location">
    <subcellularLocation>
        <location evidence="1">Cell membrane</location>
        <topology evidence="1">Single-pass type I membrane protein</topology>
    </subcellularLocation>
</comment>
<evidence type="ECO:0000256" key="7">
    <source>
        <dbReference type="ARBA" id="ARBA00022741"/>
    </source>
</evidence>
<accession>A0A1J7FWA6</accession>
<evidence type="ECO:0000313" key="21">
    <source>
        <dbReference type="EMBL" id="OIV92387.1"/>
    </source>
</evidence>
<sequence>MESFKVLVLCTLLFHFTPSINTLQKIAPGQSIKGDETLVSPSETFEAGFLSLRDQYFGIWYKGLSPRTVVWIANRDAPLGNSSGVLNVTDGGNIVILDGTGFAVWSSNTTIIVKKPLLKLLDNGNLVVVEENNPEKFLWQSFDLPGDTLLPGMKLRSNLVSGDYTSLISWRDTQDPSSGLYSYHIDTKGLPQVVITKGGVLLFRPGSWNGNILSGIASKNLYKSFNFSFELTDKEVSYGYELLNQSIVSRYMLTSTGLVERFIFRDQVKGWQLFLAGPADQCDNYAICGANGNCDVTNSPTCECLKGFIPKSQAKWNSQIWSDGCVRRVDLACGKSDGFLKFTGLKLPDTSTSWFDKSLNLEECEKLCLKNCSCAAYANLDVRNGGSGCLLWFNNLVDMRKLTSGGQDFYIRVAASELDHNNGVKKKLAGILVGCAMFILTLIGLVVIILRRKKLKKEGRNQIINWKNHTDNKDKEGIDIPIFDLSTIANATSNFSISNKLGEGGFGPVYKGTLKNGKEVAVKRLSDNSGQGPKEFINEVELIANLQHRNLVKLLGCCIHDDERLLIYEFMINRSLDYFLFDENKRSLLHWPQRFQIICGIARGLLYLHEDSRLRIIHRDLKTSNILLDENMNPKISDFGIARIFGEDEAEGKTKRIVGTHGYISPEYATRGFFSVKSDVFSFGVIVLEIVSGRKNRDFLHHSDLDLLGHAWRLWGEERPLELLDESVGDTSTVSEVVRCINMGLLCVQERPDDRPDMSGAVLMLNGEKPLSRPKEPAFYPHQFGSSSRNCELPSTNEMSITLLDASTLITFNYIQSFEEYEPKQKERIMRGSD</sequence>
<evidence type="ECO:0000256" key="17">
    <source>
        <dbReference type="SAM" id="SignalP"/>
    </source>
</evidence>
<dbReference type="OMA" id="WRLWCEE"/>
<gene>
    <name evidence="21" type="ORF">TanjilG_09985</name>
</gene>
<evidence type="ECO:0000256" key="6">
    <source>
        <dbReference type="ARBA" id="ARBA00022729"/>
    </source>
</evidence>
<evidence type="ECO:0000256" key="10">
    <source>
        <dbReference type="ARBA" id="ARBA00023157"/>
    </source>
</evidence>
<dbReference type="Gene3D" id="3.30.200.20">
    <property type="entry name" value="Phosphorylase Kinase, domain 1"/>
    <property type="match status" value="1"/>
</dbReference>
<dbReference type="InterPro" id="IPR011009">
    <property type="entry name" value="Kinase-like_dom_sf"/>
</dbReference>
<dbReference type="SMART" id="SM00473">
    <property type="entry name" value="PAN_AP"/>
    <property type="match status" value="1"/>
</dbReference>
<keyword evidence="3 15" id="KW-0723">Serine/threonine-protein kinase</keyword>
<dbReference type="Pfam" id="PF00954">
    <property type="entry name" value="S_locus_glycop"/>
    <property type="match status" value="1"/>
</dbReference>
<dbReference type="Pfam" id="PF01453">
    <property type="entry name" value="B_lectin"/>
    <property type="match status" value="1"/>
</dbReference>
<evidence type="ECO:0000256" key="8">
    <source>
        <dbReference type="ARBA" id="ARBA00022777"/>
    </source>
</evidence>
<dbReference type="CDD" id="cd14066">
    <property type="entry name" value="STKc_IRAK"/>
    <property type="match status" value="1"/>
</dbReference>
<evidence type="ECO:0000256" key="13">
    <source>
        <dbReference type="ARBA" id="ARBA00047899"/>
    </source>
</evidence>
<evidence type="ECO:0000256" key="5">
    <source>
        <dbReference type="ARBA" id="ARBA00022679"/>
    </source>
</evidence>
<feature type="chain" id="PRO_5012769213" description="Receptor-like serine/threonine-protein kinase" evidence="17">
    <location>
        <begin position="23"/>
        <end position="834"/>
    </location>
</feature>
<dbReference type="InterPro" id="IPR024171">
    <property type="entry name" value="SRK-like_kinase"/>
</dbReference>
<dbReference type="InterPro" id="IPR000719">
    <property type="entry name" value="Prot_kinase_dom"/>
</dbReference>
<evidence type="ECO:0000256" key="14">
    <source>
        <dbReference type="ARBA" id="ARBA00048679"/>
    </source>
</evidence>
<evidence type="ECO:0000256" key="9">
    <source>
        <dbReference type="ARBA" id="ARBA00022840"/>
    </source>
</evidence>
<evidence type="ECO:0000259" key="19">
    <source>
        <dbReference type="PROSITE" id="PS50927"/>
    </source>
</evidence>
<dbReference type="InterPro" id="IPR008271">
    <property type="entry name" value="Ser/Thr_kinase_AS"/>
</dbReference>
<dbReference type="FunFam" id="3.50.4.10:FF:000002">
    <property type="entry name" value="G-type lectin S-receptor-like serine/threonine-protein kinase"/>
    <property type="match status" value="1"/>
</dbReference>
<keyword evidence="11" id="KW-0675">Receptor</keyword>
<dbReference type="EMBL" id="CM007379">
    <property type="protein sequence ID" value="OIV92387.1"/>
    <property type="molecule type" value="Genomic_DNA"/>
</dbReference>
<feature type="domain" description="Protein kinase" evidence="18">
    <location>
        <begin position="495"/>
        <end position="779"/>
    </location>
</feature>
<protein>
    <recommendedName>
        <fullName evidence="15">Receptor-like serine/threonine-protein kinase</fullName>
        <ecNumber evidence="15">2.7.11.1</ecNumber>
    </recommendedName>
</protein>
<dbReference type="EC" id="2.7.11.1" evidence="15"/>
<evidence type="ECO:0000259" key="18">
    <source>
        <dbReference type="PROSITE" id="PS50011"/>
    </source>
</evidence>
<dbReference type="Gene3D" id="3.50.4.10">
    <property type="entry name" value="Hepatocyte Growth Factor"/>
    <property type="match status" value="1"/>
</dbReference>
<dbReference type="PROSITE" id="PS50927">
    <property type="entry name" value="BULB_LECTIN"/>
    <property type="match status" value="1"/>
</dbReference>
<keyword evidence="8 15" id="KW-0418">Kinase</keyword>
<dbReference type="SUPFAM" id="SSF56112">
    <property type="entry name" value="Protein kinase-like (PK-like)"/>
    <property type="match status" value="1"/>
</dbReference>
<comment type="catalytic activity">
    <reaction evidence="14 15">
        <text>L-seryl-[protein] + ATP = O-phospho-L-seryl-[protein] + ADP + H(+)</text>
        <dbReference type="Rhea" id="RHEA:17989"/>
        <dbReference type="Rhea" id="RHEA-COMP:9863"/>
        <dbReference type="Rhea" id="RHEA-COMP:11604"/>
        <dbReference type="ChEBI" id="CHEBI:15378"/>
        <dbReference type="ChEBI" id="CHEBI:29999"/>
        <dbReference type="ChEBI" id="CHEBI:30616"/>
        <dbReference type="ChEBI" id="CHEBI:83421"/>
        <dbReference type="ChEBI" id="CHEBI:456216"/>
        <dbReference type="EC" id="2.7.11.1"/>
    </reaction>
</comment>
<dbReference type="InterPro" id="IPR001480">
    <property type="entry name" value="Bulb-type_lectin_dom"/>
</dbReference>
<evidence type="ECO:0000256" key="4">
    <source>
        <dbReference type="ARBA" id="ARBA00022553"/>
    </source>
</evidence>
<dbReference type="InterPro" id="IPR000858">
    <property type="entry name" value="S_locus_glycoprot_dom"/>
</dbReference>
<dbReference type="GO" id="GO:0004674">
    <property type="term" value="F:protein serine/threonine kinase activity"/>
    <property type="evidence" value="ECO:0007669"/>
    <property type="project" value="UniProtKB-KW"/>
</dbReference>
<dbReference type="PROSITE" id="PS50011">
    <property type="entry name" value="PROTEIN_KINASE_DOM"/>
    <property type="match status" value="1"/>
</dbReference>
<reference evidence="21 22" key="1">
    <citation type="journal article" date="2017" name="Plant Biotechnol. J.">
        <title>A comprehensive draft genome sequence for lupin (Lupinus angustifolius), an emerging health food: insights into plant-microbe interactions and legume evolution.</title>
        <authorList>
            <person name="Hane J.K."/>
            <person name="Ming Y."/>
            <person name="Kamphuis L.G."/>
            <person name="Nelson M.N."/>
            <person name="Garg G."/>
            <person name="Atkins C.A."/>
            <person name="Bayer P.E."/>
            <person name="Bravo A."/>
            <person name="Bringans S."/>
            <person name="Cannon S."/>
            <person name="Edwards D."/>
            <person name="Foley R."/>
            <person name="Gao L.L."/>
            <person name="Harrison M.J."/>
            <person name="Huang W."/>
            <person name="Hurgobin B."/>
            <person name="Li S."/>
            <person name="Liu C.W."/>
            <person name="McGrath A."/>
            <person name="Morahan G."/>
            <person name="Murray J."/>
            <person name="Weller J."/>
            <person name="Jian J."/>
            <person name="Singh K.B."/>
        </authorList>
    </citation>
    <scope>NUCLEOTIDE SEQUENCE [LARGE SCALE GENOMIC DNA]</scope>
    <source>
        <strain evidence="22">cv. Tanjil</strain>
        <tissue evidence="21">Whole plant</tissue>
    </source>
</reference>
<dbReference type="GO" id="GO:0106310">
    <property type="term" value="F:protein serine kinase activity"/>
    <property type="evidence" value="ECO:0007669"/>
    <property type="project" value="RHEA"/>
</dbReference>
<feature type="transmembrane region" description="Helical" evidence="16">
    <location>
        <begin position="428"/>
        <end position="450"/>
    </location>
</feature>
<dbReference type="InterPro" id="IPR001245">
    <property type="entry name" value="Ser-Thr/Tyr_kinase_cat_dom"/>
</dbReference>
<dbReference type="GO" id="GO:0005886">
    <property type="term" value="C:plasma membrane"/>
    <property type="evidence" value="ECO:0007669"/>
    <property type="project" value="UniProtKB-SubCell"/>
</dbReference>
<keyword evidence="22" id="KW-1185">Reference proteome</keyword>
<dbReference type="GO" id="GO:0005524">
    <property type="term" value="F:ATP binding"/>
    <property type="evidence" value="ECO:0007669"/>
    <property type="project" value="UniProtKB-KW"/>
</dbReference>
<dbReference type="PANTHER" id="PTHR27002">
    <property type="entry name" value="RECEPTOR-LIKE SERINE/THREONINE-PROTEIN KINASE SD1-8"/>
    <property type="match status" value="1"/>
</dbReference>
<comment type="similarity">
    <text evidence="15">Belongs to the protein kinase superfamily. Ser/Thr protein kinase family.</text>
</comment>
<organism evidence="21 22">
    <name type="scientific">Lupinus angustifolius</name>
    <name type="common">Narrow-leaved blue lupine</name>
    <dbReference type="NCBI Taxonomy" id="3871"/>
    <lineage>
        <taxon>Eukaryota</taxon>
        <taxon>Viridiplantae</taxon>
        <taxon>Streptophyta</taxon>
        <taxon>Embryophyta</taxon>
        <taxon>Tracheophyta</taxon>
        <taxon>Spermatophyta</taxon>
        <taxon>Magnoliopsida</taxon>
        <taxon>eudicotyledons</taxon>
        <taxon>Gunneridae</taxon>
        <taxon>Pentapetalae</taxon>
        <taxon>rosids</taxon>
        <taxon>fabids</taxon>
        <taxon>Fabales</taxon>
        <taxon>Fabaceae</taxon>
        <taxon>Papilionoideae</taxon>
        <taxon>50 kb inversion clade</taxon>
        <taxon>genistoids sensu lato</taxon>
        <taxon>core genistoids</taxon>
        <taxon>Genisteae</taxon>
        <taxon>Lupinus</taxon>
    </lineage>
</organism>
<evidence type="ECO:0000256" key="12">
    <source>
        <dbReference type="ARBA" id="ARBA00023180"/>
    </source>
</evidence>
<keyword evidence="16" id="KW-0812">Transmembrane</keyword>
<keyword evidence="5 15" id="KW-0808">Transferase</keyword>
<comment type="catalytic activity">
    <reaction evidence="13 15">
        <text>L-threonyl-[protein] + ATP = O-phospho-L-threonyl-[protein] + ADP + H(+)</text>
        <dbReference type="Rhea" id="RHEA:46608"/>
        <dbReference type="Rhea" id="RHEA-COMP:11060"/>
        <dbReference type="Rhea" id="RHEA-COMP:11605"/>
        <dbReference type="ChEBI" id="CHEBI:15378"/>
        <dbReference type="ChEBI" id="CHEBI:30013"/>
        <dbReference type="ChEBI" id="CHEBI:30616"/>
        <dbReference type="ChEBI" id="CHEBI:61977"/>
        <dbReference type="ChEBI" id="CHEBI:456216"/>
        <dbReference type="EC" id="2.7.11.1"/>
    </reaction>
</comment>
<dbReference type="CDD" id="cd00028">
    <property type="entry name" value="B_lectin"/>
    <property type="match status" value="1"/>
</dbReference>
<evidence type="ECO:0000313" key="22">
    <source>
        <dbReference type="Proteomes" id="UP000188354"/>
    </source>
</evidence>
<dbReference type="SUPFAM" id="SSF51110">
    <property type="entry name" value="alpha-D-mannose-specific plant lectins"/>
    <property type="match status" value="1"/>
</dbReference>
<keyword evidence="10" id="KW-1015">Disulfide bond</keyword>
<dbReference type="Gene3D" id="1.10.510.10">
    <property type="entry name" value="Transferase(Phosphotransferase) domain 1"/>
    <property type="match status" value="1"/>
</dbReference>
<keyword evidence="9 15" id="KW-0067">ATP-binding</keyword>
<dbReference type="SMART" id="SM00108">
    <property type="entry name" value="B_lectin"/>
    <property type="match status" value="1"/>
</dbReference>
<keyword evidence="16" id="KW-1133">Transmembrane helix</keyword>
<keyword evidence="2" id="KW-1003">Cell membrane</keyword>
<keyword evidence="16" id="KW-0472">Membrane</keyword>
<keyword evidence="6 17" id="KW-0732">Signal</keyword>
<feature type="domain" description="Apple" evidence="20">
    <location>
        <begin position="333"/>
        <end position="414"/>
    </location>
</feature>
<evidence type="ECO:0000259" key="20">
    <source>
        <dbReference type="PROSITE" id="PS50948"/>
    </source>
</evidence>
<dbReference type="PROSITE" id="PS50948">
    <property type="entry name" value="PAN"/>
    <property type="match status" value="1"/>
</dbReference>
<dbReference type="Pfam" id="PF08276">
    <property type="entry name" value="PAN_2"/>
    <property type="match status" value="1"/>
</dbReference>
<evidence type="ECO:0000256" key="11">
    <source>
        <dbReference type="ARBA" id="ARBA00023170"/>
    </source>
</evidence>
<dbReference type="Proteomes" id="UP000188354">
    <property type="component" value="Chromosome LG19"/>
</dbReference>
<evidence type="ECO:0000256" key="16">
    <source>
        <dbReference type="SAM" id="Phobius"/>
    </source>
</evidence>
<feature type="domain" description="Bulb-type lectin" evidence="19">
    <location>
        <begin position="23"/>
        <end position="141"/>
    </location>
</feature>
<dbReference type="InterPro" id="IPR036426">
    <property type="entry name" value="Bulb-type_lectin_dom_sf"/>
</dbReference>
<name>A0A1J7FWA6_LUPAN</name>
<dbReference type="SMART" id="SM00220">
    <property type="entry name" value="S_TKc"/>
    <property type="match status" value="1"/>
</dbReference>